<evidence type="ECO:0000313" key="21">
    <source>
        <dbReference type="Proteomes" id="UP000070544"/>
    </source>
</evidence>
<keyword evidence="6" id="KW-0999">Mitochondrion inner membrane</keyword>
<evidence type="ECO:0000256" key="4">
    <source>
        <dbReference type="ARBA" id="ARBA00022448"/>
    </source>
</evidence>
<keyword evidence="10" id="KW-0496">Mitochondrion</keyword>
<evidence type="ECO:0000256" key="15">
    <source>
        <dbReference type="ARBA" id="ARBA00053195"/>
    </source>
</evidence>
<keyword evidence="13 20" id="KW-0012">Acyltransferase</keyword>
<dbReference type="OrthoDB" id="240216at2759"/>
<comment type="function">
    <text evidence="15">Carnitine acetylase is specific for short chain fatty acids. Carnitine acetylase seems to affect the flux through the pyruvate dehydrogenase complex. It may be involved as well in the transport of acetyl-CoA into mitochondria.</text>
</comment>
<dbReference type="AlphaFoldDB" id="A0A139AMT5"/>
<reference evidence="20 21" key="1">
    <citation type="journal article" date="2015" name="Genome Biol. Evol.">
        <title>Phylogenomic analyses indicate that early fungi evolved digesting cell walls of algal ancestors of land plants.</title>
        <authorList>
            <person name="Chang Y."/>
            <person name="Wang S."/>
            <person name="Sekimoto S."/>
            <person name="Aerts A.L."/>
            <person name="Choi C."/>
            <person name="Clum A."/>
            <person name="LaButti K.M."/>
            <person name="Lindquist E.A."/>
            <person name="Yee Ngan C."/>
            <person name="Ohm R.A."/>
            <person name="Salamov A.A."/>
            <person name="Grigoriev I.V."/>
            <person name="Spatafora J.W."/>
            <person name="Berbee M.L."/>
        </authorList>
    </citation>
    <scope>NUCLEOTIDE SEQUENCE [LARGE SCALE GENOMIC DNA]</scope>
    <source>
        <strain evidence="20 21">JEL478</strain>
    </source>
</reference>
<evidence type="ECO:0000256" key="18">
    <source>
        <dbReference type="PIRSR" id="PIRSR600542-1"/>
    </source>
</evidence>
<dbReference type="GO" id="GO:0005777">
    <property type="term" value="C:peroxisome"/>
    <property type="evidence" value="ECO:0007669"/>
    <property type="project" value="UniProtKB-SubCell"/>
</dbReference>
<evidence type="ECO:0000259" key="19">
    <source>
        <dbReference type="Pfam" id="PF00755"/>
    </source>
</evidence>
<evidence type="ECO:0000256" key="10">
    <source>
        <dbReference type="ARBA" id="ARBA00023128"/>
    </source>
</evidence>
<evidence type="ECO:0000256" key="17">
    <source>
        <dbReference type="ARBA" id="ARBA00073438"/>
    </source>
</evidence>
<feature type="domain" description="Choline/carnitine acyltransferase" evidence="19">
    <location>
        <begin position="17"/>
        <end position="572"/>
    </location>
</feature>
<evidence type="ECO:0000256" key="8">
    <source>
        <dbReference type="ARBA" id="ARBA00022946"/>
    </source>
</evidence>
<comment type="catalytic activity">
    <reaction evidence="14">
        <text>(R)-carnitine + acetyl-CoA = O-acetyl-(R)-carnitine + CoA</text>
        <dbReference type="Rhea" id="RHEA:21136"/>
        <dbReference type="ChEBI" id="CHEBI:16347"/>
        <dbReference type="ChEBI" id="CHEBI:57287"/>
        <dbReference type="ChEBI" id="CHEBI:57288"/>
        <dbReference type="ChEBI" id="CHEBI:57589"/>
        <dbReference type="EC" id="2.3.1.7"/>
    </reaction>
</comment>
<evidence type="ECO:0000256" key="13">
    <source>
        <dbReference type="ARBA" id="ARBA00023315"/>
    </source>
</evidence>
<evidence type="ECO:0000256" key="11">
    <source>
        <dbReference type="ARBA" id="ARBA00023136"/>
    </source>
</evidence>
<dbReference type="PANTHER" id="PTHR22589">
    <property type="entry name" value="CARNITINE O-ACYLTRANSFERASE"/>
    <property type="match status" value="1"/>
</dbReference>
<dbReference type="EMBL" id="KQ965744">
    <property type="protein sequence ID" value="KXS17894.1"/>
    <property type="molecule type" value="Genomic_DNA"/>
</dbReference>
<evidence type="ECO:0000313" key="20">
    <source>
        <dbReference type="EMBL" id="KXS17894.1"/>
    </source>
</evidence>
<dbReference type="Gene3D" id="3.30.559.70">
    <property type="entry name" value="Choline/Carnitine o-acyltransferase, domain 2"/>
    <property type="match status" value="1"/>
</dbReference>
<dbReference type="GO" id="GO:0006631">
    <property type="term" value="P:fatty acid metabolic process"/>
    <property type="evidence" value="ECO:0007669"/>
    <property type="project" value="UniProtKB-KW"/>
</dbReference>
<dbReference type="PROSITE" id="PS00439">
    <property type="entry name" value="ACYLTRANSF_C_1"/>
    <property type="match status" value="1"/>
</dbReference>
<comment type="subcellular location">
    <subcellularLocation>
        <location evidence="2">Mitochondrion inner membrane</location>
        <topology evidence="2">Peripheral membrane protein</topology>
        <orientation evidence="2">Matrix side</orientation>
    </subcellularLocation>
    <subcellularLocation>
        <location evidence="1">Peroxisome</location>
    </subcellularLocation>
</comment>
<sequence length="594" mass="66331">MDPAKPLWAGQSKLPRLPVPPLQDTAAKYLKSVRPLLSDKEFAETTKAVQDFIKPGGVGHTLQQRLEQRSKEHVSWLADWWFSYAYMGYRDPIVINVSYFYVIRDDKLRTTQVARAASLVKGALAYRNLINSGDVQPEMQRGNAMDSRQYAFVFNASRVPRLPEDVCKVADPAQHQFIVAVRNNQYFKVPVLTNDGKELSTPDLEVQLQRVIDLAGSKKTASIGVLSADHRDVWAKNYEKLRAISPVNGASLDAIEESIFVLCLDNESPVTREECARSAWHGDATSRYYDKHSQIIVWENGKAAFMGEHSMIDATPTAKLVDWVADQIYHNKLSHGTASPVASLQNPVKLEFVLNGELESAVAQSQKAFNELVGKHEVAVLASYAYGKNLVKKMGVSPDALAQMAMQLAFFRMHGVGCATYETANTRKFDEGRTETCRTFSDQSKKWTASMADPTIPVKVKGQLCRAAIDAHVAYMNDALEGHGVDRHLLGLRLILKPDEPKPTIFTDPTYTKSSHWRLSTSQIPNDHFEGYGWGEVVPDGYGIAYMIKNDSLHFNVASLKPMQPHRLKAFIEEALFDIRDILLATAPPPKAKI</sequence>
<keyword evidence="9" id="KW-0443">Lipid metabolism</keyword>
<evidence type="ECO:0000256" key="7">
    <source>
        <dbReference type="ARBA" id="ARBA00022832"/>
    </source>
</evidence>
<dbReference type="PANTHER" id="PTHR22589:SF103">
    <property type="entry name" value="CARNITINE O-ACETYL-TRANSFERASE, ISOFORM A-RELATED"/>
    <property type="match status" value="1"/>
</dbReference>
<evidence type="ECO:0000256" key="3">
    <source>
        <dbReference type="ARBA" id="ARBA00005232"/>
    </source>
</evidence>
<keyword evidence="12" id="KW-0576">Peroxisome</keyword>
<keyword evidence="21" id="KW-1185">Reference proteome</keyword>
<dbReference type="GO" id="GO:0009437">
    <property type="term" value="P:carnitine metabolic process"/>
    <property type="evidence" value="ECO:0007669"/>
    <property type="project" value="TreeGrafter"/>
</dbReference>
<keyword evidence="4" id="KW-0813">Transport</keyword>
<dbReference type="EC" id="2.3.1.7" evidence="16"/>
<dbReference type="InterPro" id="IPR000542">
    <property type="entry name" value="Carn_acyl_trans"/>
</dbReference>
<evidence type="ECO:0000256" key="12">
    <source>
        <dbReference type="ARBA" id="ARBA00023140"/>
    </source>
</evidence>
<name>A0A139AMT5_GONPJ</name>
<protein>
    <recommendedName>
        <fullName evidence="17">Carnitine O-acetyltransferase, mitochondrial</fullName>
        <ecNumber evidence="16">2.3.1.7</ecNumber>
    </recommendedName>
</protein>
<dbReference type="InterPro" id="IPR042231">
    <property type="entry name" value="Cho/carn_acyl_trans_2"/>
</dbReference>
<feature type="active site" description="Proton acceptor" evidence="18">
    <location>
        <position position="309"/>
    </location>
</feature>
<evidence type="ECO:0000256" key="1">
    <source>
        <dbReference type="ARBA" id="ARBA00004275"/>
    </source>
</evidence>
<dbReference type="FunFam" id="3.30.559.70:FF:000007">
    <property type="entry name" value="Carnitine O-acetyltransferase, mitochondrial"/>
    <property type="match status" value="1"/>
</dbReference>
<dbReference type="STRING" id="1344416.A0A139AMT5"/>
<organism evidence="20 21">
    <name type="scientific">Gonapodya prolifera (strain JEL478)</name>
    <name type="common">Monoblepharis prolifera</name>
    <dbReference type="NCBI Taxonomy" id="1344416"/>
    <lineage>
        <taxon>Eukaryota</taxon>
        <taxon>Fungi</taxon>
        <taxon>Fungi incertae sedis</taxon>
        <taxon>Chytridiomycota</taxon>
        <taxon>Chytridiomycota incertae sedis</taxon>
        <taxon>Monoblepharidomycetes</taxon>
        <taxon>Monoblepharidales</taxon>
        <taxon>Gonapodyaceae</taxon>
        <taxon>Gonapodya</taxon>
    </lineage>
</organism>
<dbReference type="Proteomes" id="UP000070544">
    <property type="component" value="Unassembled WGS sequence"/>
</dbReference>
<dbReference type="GO" id="GO:0005743">
    <property type="term" value="C:mitochondrial inner membrane"/>
    <property type="evidence" value="ECO:0007669"/>
    <property type="project" value="UniProtKB-SubCell"/>
</dbReference>
<accession>A0A139AMT5</accession>
<dbReference type="Pfam" id="PF00755">
    <property type="entry name" value="Carn_acyltransf"/>
    <property type="match status" value="1"/>
</dbReference>
<gene>
    <name evidence="20" type="ORF">M427DRAFT_96569</name>
</gene>
<dbReference type="GO" id="GO:0004092">
    <property type="term" value="F:carnitine O-acetyltransferase activity"/>
    <property type="evidence" value="ECO:0007669"/>
    <property type="project" value="UniProtKB-EC"/>
</dbReference>
<dbReference type="Gene3D" id="3.30.559.10">
    <property type="entry name" value="Chloramphenicol acetyltransferase-like domain"/>
    <property type="match status" value="1"/>
</dbReference>
<keyword evidence="11" id="KW-0472">Membrane</keyword>
<evidence type="ECO:0000256" key="9">
    <source>
        <dbReference type="ARBA" id="ARBA00023098"/>
    </source>
</evidence>
<proteinExistence type="inferred from homology"/>
<dbReference type="SUPFAM" id="SSF52777">
    <property type="entry name" value="CoA-dependent acyltransferases"/>
    <property type="match status" value="2"/>
</dbReference>
<evidence type="ECO:0000256" key="2">
    <source>
        <dbReference type="ARBA" id="ARBA00004443"/>
    </source>
</evidence>
<evidence type="ECO:0000256" key="14">
    <source>
        <dbReference type="ARBA" id="ARBA00052702"/>
    </source>
</evidence>
<evidence type="ECO:0000256" key="6">
    <source>
        <dbReference type="ARBA" id="ARBA00022792"/>
    </source>
</evidence>
<dbReference type="OMA" id="ENHSKGP"/>
<keyword evidence="7" id="KW-0276">Fatty acid metabolism</keyword>
<keyword evidence="8" id="KW-0809">Transit peptide</keyword>
<evidence type="ECO:0000256" key="16">
    <source>
        <dbReference type="ARBA" id="ARBA00066910"/>
    </source>
</evidence>
<evidence type="ECO:0000256" key="5">
    <source>
        <dbReference type="ARBA" id="ARBA00022679"/>
    </source>
</evidence>
<dbReference type="InterPro" id="IPR039551">
    <property type="entry name" value="Cho/carn_acyl_trans"/>
</dbReference>
<comment type="similarity">
    <text evidence="3">Belongs to the carnitine/choline acetyltransferase family.</text>
</comment>
<dbReference type="InterPro" id="IPR023213">
    <property type="entry name" value="CAT-like_dom_sf"/>
</dbReference>
<keyword evidence="5 20" id="KW-0808">Transferase</keyword>